<proteinExistence type="predicted"/>
<dbReference type="EMBL" id="JAPDFR010000007">
    <property type="protein sequence ID" value="KAK0384852.1"/>
    <property type="molecule type" value="Genomic_DNA"/>
</dbReference>
<evidence type="ECO:0000256" key="1">
    <source>
        <dbReference type="ARBA" id="ARBA00022737"/>
    </source>
</evidence>
<dbReference type="PANTHER" id="PTHR47939:SF13">
    <property type="entry name" value="OS03G0201400 PROTEIN"/>
    <property type="match status" value="1"/>
</dbReference>
<protein>
    <submittedName>
        <fullName evidence="3">Uncharacterized protein</fullName>
    </submittedName>
</protein>
<sequence length="863" mass="96593">MFTTRHICTRCASRLSAVQLPTAAGAVARSHPHLIASYATATEVLDELPPLRRGTDAKISGPRKHTNVSDQNSMDHAVSLFNEVINAPSRAAPENTLADWEVAGKLKVMDDTQSDYPPSEKLHAFKVEILPYFEALQGPAPKHIFMSASNCLGQIAAEVTRLGLLGFSVDISESLARIGNWDMAIRNSLVLNLCHILIDSKYPNVKQPNPAALVELIDMWMHITQLGRESQVGQPLAFTLPDTDEIHRLVQYESQEYAKDHAAKYSMAKFTPSHLKCTRALSTLFLAGSSATASKAVSGLLATTAALWDRRIVGQKIRPEAEPLLKAVATVLHRVPVSTADLSKLFAPQFNRVPKEKLNRIHFYVKGQWSQVTEGLLKTEDKSWGDTIVPTASRSGGSYLASVHRRLRLAHKARNKDVVKELWQTFKKKVAGNMELTDQLREDPEFMDFWIFVWCSLRHDEFLKETVQLMGRMEMEPTIKSYTAMMHGWKTAKNIDKIDALWHMLSESDIQLDSYIWVERVSAYIETGTPQRAVETLGEMMRLWKDAVSEGKQQKAVKPSIEVVNATLKELVRLDRQAAQQVLAWAEAEDIHPNVVTYNILLREAFRSGSHDSVPGLLASMRQSGVDPNSASFTIILDEVLTNMGHSPPAEQVQAVHQVLDDMSSTGVQPNQETYGKMLYAISSLRNGGADEAIKAVQDHARERNIPTTPHMITILIERTLRQPNPSMSRIQAILAEHNMKRITDGDQTLWERVMTAYAVTGNLAPAMAIFNDLENSGRPATSLSCLRDVLQALLDDGEWDWARQVVVCTLKNKMKGVEDKNGNERYWKHRFWFTAQARGLLEDVELPPQLAVTLGRQSGDRR</sequence>
<keyword evidence="4" id="KW-1185">Reference proteome</keyword>
<dbReference type="InterPro" id="IPR050667">
    <property type="entry name" value="PPR-containing_protein"/>
</dbReference>
<gene>
    <name evidence="3" type="ORF">NLU13_7330</name>
</gene>
<dbReference type="PANTHER" id="PTHR47939">
    <property type="entry name" value="MEMBRANE-ASSOCIATED SALT-INDUCIBLE PROTEIN-LIKE"/>
    <property type="match status" value="1"/>
</dbReference>
<dbReference type="InterPro" id="IPR002885">
    <property type="entry name" value="PPR_rpt"/>
</dbReference>
<feature type="repeat" description="PPR" evidence="2">
    <location>
        <begin position="594"/>
        <end position="628"/>
    </location>
</feature>
<accession>A0AA39GEZ4</accession>
<organism evidence="3 4">
    <name type="scientific">Sarocladium strictum</name>
    <name type="common">Black bundle disease fungus</name>
    <name type="synonym">Acremonium strictum</name>
    <dbReference type="NCBI Taxonomy" id="5046"/>
    <lineage>
        <taxon>Eukaryota</taxon>
        <taxon>Fungi</taxon>
        <taxon>Dikarya</taxon>
        <taxon>Ascomycota</taxon>
        <taxon>Pezizomycotina</taxon>
        <taxon>Sordariomycetes</taxon>
        <taxon>Hypocreomycetidae</taxon>
        <taxon>Hypocreales</taxon>
        <taxon>Sarocladiaceae</taxon>
        <taxon>Sarocladium</taxon>
    </lineage>
</organism>
<evidence type="ECO:0000313" key="4">
    <source>
        <dbReference type="Proteomes" id="UP001175261"/>
    </source>
</evidence>
<reference evidence="3" key="1">
    <citation type="submission" date="2022-10" db="EMBL/GenBank/DDBJ databases">
        <title>Determination and structural analysis of whole genome sequence of Sarocladium strictum F4-1.</title>
        <authorList>
            <person name="Hu L."/>
            <person name="Jiang Y."/>
        </authorList>
    </citation>
    <scope>NUCLEOTIDE SEQUENCE</scope>
    <source>
        <strain evidence="3">F4-1</strain>
    </source>
</reference>
<dbReference type="Gene3D" id="1.25.40.10">
    <property type="entry name" value="Tetratricopeptide repeat domain"/>
    <property type="match status" value="2"/>
</dbReference>
<keyword evidence="1" id="KW-0677">Repeat</keyword>
<dbReference type="PROSITE" id="PS51375">
    <property type="entry name" value="PPR"/>
    <property type="match status" value="1"/>
</dbReference>
<evidence type="ECO:0000256" key="2">
    <source>
        <dbReference type="PROSITE-ProRule" id="PRU00708"/>
    </source>
</evidence>
<dbReference type="Proteomes" id="UP001175261">
    <property type="component" value="Unassembled WGS sequence"/>
</dbReference>
<dbReference type="AlphaFoldDB" id="A0AA39GEZ4"/>
<dbReference type="Pfam" id="PF13041">
    <property type="entry name" value="PPR_2"/>
    <property type="match status" value="1"/>
</dbReference>
<dbReference type="InterPro" id="IPR011990">
    <property type="entry name" value="TPR-like_helical_dom_sf"/>
</dbReference>
<name>A0AA39GEZ4_SARSR</name>
<comment type="caution">
    <text evidence="3">The sequence shown here is derived from an EMBL/GenBank/DDBJ whole genome shotgun (WGS) entry which is preliminary data.</text>
</comment>
<evidence type="ECO:0000313" key="3">
    <source>
        <dbReference type="EMBL" id="KAK0384852.1"/>
    </source>
</evidence>